<feature type="compositionally biased region" description="Low complexity" evidence="1">
    <location>
        <begin position="11"/>
        <end position="20"/>
    </location>
</feature>
<accession>A0A975BR54</accession>
<evidence type="ECO:0000256" key="1">
    <source>
        <dbReference type="SAM" id="MobiDB-lite"/>
    </source>
</evidence>
<reference evidence="2" key="1">
    <citation type="journal article" date="2021" name="Microb. Physiol.">
        <title>Proteogenomic Insights into the Physiology of Marine, Sulfate-Reducing, Filamentous Desulfonema limicola and Desulfonema magnum.</title>
        <authorList>
            <person name="Schnaars V."/>
            <person name="Wohlbrand L."/>
            <person name="Scheve S."/>
            <person name="Hinrichs C."/>
            <person name="Reinhardt R."/>
            <person name="Rabus R."/>
        </authorList>
    </citation>
    <scope>NUCLEOTIDE SEQUENCE</scope>
    <source>
        <strain evidence="2">4be13</strain>
    </source>
</reference>
<dbReference type="EMBL" id="CP061800">
    <property type="protein sequence ID" value="QTA89912.1"/>
    <property type="molecule type" value="Genomic_DNA"/>
</dbReference>
<dbReference type="Proteomes" id="UP000663722">
    <property type="component" value="Chromosome"/>
</dbReference>
<feature type="region of interest" description="Disordered" evidence="1">
    <location>
        <begin position="11"/>
        <end position="46"/>
    </location>
</feature>
<proteinExistence type="predicted"/>
<evidence type="ECO:0000313" key="2">
    <source>
        <dbReference type="EMBL" id="QTA89912.1"/>
    </source>
</evidence>
<sequence length="73" mass="7598">MLLFLLLFPLPSTSSGSGNRSGKGRGGEGKGARTACPEPVEGQPGCRKADKFPALAEITGCPVRADQKNLIIE</sequence>
<protein>
    <submittedName>
        <fullName evidence="2">Uncharacterized protein</fullName>
    </submittedName>
</protein>
<gene>
    <name evidence="2" type="ORF">dnm_059710</name>
</gene>
<name>A0A975BR54_9BACT</name>
<evidence type="ECO:0000313" key="3">
    <source>
        <dbReference type="Proteomes" id="UP000663722"/>
    </source>
</evidence>
<dbReference type="KEGG" id="dmm:dnm_059710"/>
<dbReference type="AlphaFoldDB" id="A0A975BR54"/>
<keyword evidence="3" id="KW-1185">Reference proteome</keyword>
<organism evidence="2 3">
    <name type="scientific">Desulfonema magnum</name>
    <dbReference type="NCBI Taxonomy" id="45655"/>
    <lineage>
        <taxon>Bacteria</taxon>
        <taxon>Pseudomonadati</taxon>
        <taxon>Thermodesulfobacteriota</taxon>
        <taxon>Desulfobacteria</taxon>
        <taxon>Desulfobacterales</taxon>
        <taxon>Desulfococcaceae</taxon>
        <taxon>Desulfonema</taxon>
    </lineage>
</organism>